<dbReference type="SUPFAM" id="SSF50965">
    <property type="entry name" value="Galactose oxidase, central domain"/>
    <property type="match status" value="1"/>
</dbReference>
<dbReference type="OrthoDB" id="10251809at2759"/>
<evidence type="ECO:0000313" key="3">
    <source>
        <dbReference type="Proteomes" id="UP000193648"/>
    </source>
</evidence>
<dbReference type="InParanoid" id="A0A1Y2G728"/>
<proteinExistence type="predicted"/>
<keyword evidence="1" id="KW-1133">Transmembrane helix</keyword>
<dbReference type="InterPro" id="IPR015915">
    <property type="entry name" value="Kelch-typ_b-propeller"/>
</dbReference>
<keyword evidence="3" id="KW-1185">Reference proteome</keyword>
<keyword evidence="1" id="KW-0812">Transmembrane</keyword>
<keyword evidence="1" id="KW-0472">Membrane</keyword>
<dbReference type="Proteomes" id="UP000193648">
    <property type="component" value="Unassembled WGS sequence"/>
</dbReference>
<accession>A0A1Y2G728</accession>
<evidence type="ECO:0008006" key="4">
    <source>
        <dbReference type="Google" id="ProtNLM"/>
    </source>
</evidence>
<dbReference type="InterPro" id="IPR011043">
    <property type="entry name" value="Gal_Oxase/kelch_b-propeller"/>
</dbReference>
<feature type="transmembrane region" description="Helical" evidence="1">
    <location>
        <begin position="7"/>
        <end position="27"/>
    </location>
</feature>
<evidence type="ECO:0000313" key="2">
    <source>
        <dbReference type="EMBL" id="ORY99607.1"/>
    </source>
</evidence>
<reference evidence="2 3" key="1">
    <citation type="submission" date="2016-07" db="EMBL/GenBank/DDBJ databases">
        <title>Pervasive Adenine N6-methylation of Active Genes in Fungi.</title>
        <authorList>
            <consortium name="DOE Joint Genome Institute"/>
            <person name="Mondo S.J."/>
            <person name="Dannebaum R.O."/>
            <person name="Kuo R.C."/>
            <person name="Labutti K."/>
            <person name="Haridas S."/>
            <person name="Kuo A."/>
            <person name="Salamov A."/>
            <person name="Ahrendt S.R."/>
            <person name="Lipzen A."/>
            <person name="Sullivan W."/>
            <person name="Andreopoulos W.B."/>
            <person name="Clum A."/>
            <person name="Lindquist E."/>
            <person name="Daum C."/>
            <person name="Ramamoorthy G.K."/>
            <person name="Gryganskyi A."/>
            <person name="Culley D."/>
            <person name="Magnuson J.K."/>
            <person name="James T.Y."/>
            <person name="O'Malley M.A."/>
            <person name="Stajich J.E."/>
            <person name="Spatafora J.W."/>
            <person name="Visel A."/>
            <person name="Grigoriev I.V."/>
        </authorList>
    </citation>
    <scope>NUCLEOTIDE SEQUENCE [LARGE SCALE GENOMIC DNA]</scope>
    <source>
        <strain evidence="2 3">NRRL 3116</strain>
    </source>
</reference>
<name>A0A1Y2G728_9FUNG</name>
<dbReference type="AlphaFoldDB" id="A0A1Y2G728"/>
<dbReference type="RefSeq" id="XP_021875902.1">
    <property type="nucleotide sequence ID" value="XM_022019985.1"/>
</dbReference>
<gene>
    <name evidence="2" type="ORF">BCR41DRAFT_216369</name>
</gene>
<dbReference type="Gene3D" id="2.120.10.80">
    <property type="entry name" value="Kelch-type beta propeller"/>
    <property type="match status" value="1"/>
</dbReference>
<organism evidence="2 3">
    <name type="scientific">Lobosporangium transversale</name>
    <dbReference type="NCBI Taxonomy" id="64571"/>
    <lineage>
        <taxon>Eukaryota</taxon>
        <taxon>Fungi</taxon>
        <taxon>Fungi incertae sedis</taxon>
        <taxon>Mucoromycota</taxon>
        <taxon>Mortierellomycotina</taxon>
        <taxon>Mortierellomycetes</taxon>
        <taxon>Mortierellales</taxon>
        <taxon>Mortierellaceae</taxon>
        <taxon>Lobosporangium</taxon>
    </lineage>
</organism>
<sequence>MNANKNMCVLIYGYIYIHLICIIRQAITWTRRKEAQFLTDPKTGAIWYIGGRIADTIDTNEIDRFLNGAWNANIPVVLPSTTDGPKSTITMNKYSSSTAHLFGNRIYIFGGITSGNGPRSYQSFQNIPWINISTSPPTIGSQLTLGSVPSGRDAHCSVLSKEND</sequence>
<comment type="caution">
    <text evidence="2">The sequence shown here is derived from an EMBL/GenBank/DDBJ whole genome shotgun (WGS) entry which is preliminary data.</text>
</comment>
<evidence type="ECO:0000256" key="1">
    <source>
        <dbReference type="SAM" id="Phobius"/>
    </source>
</evidence>
<dbReference type="EMBL" id="MCFF01000067">
    <property type="protein sequence ID" value="ORY99607.1"/>
    <property type="molecule type" value="Genomic_DNA"/>
</dbReference>
<protein>
    <recommendedName>
        <fullName evidence="4">Galactose oxidase</fullName>
    </recommendedName>
</protein>
<dbReference type="GeneID" id="33561829"/>